<evidence type="ECO:0000256" key="9">
    <source>
        <dbReference type="ARBA" id="ARBA00023136"/>
    </source>
</evidence>
<evidence type="ECO:0000256" key="6">
    <source>
        <dbReference type="ARBA" id="ARBA00022692"/>
    </source>
</evidence>
<keyword evidence="6 10" id="KW-0812">Transmembrane</keyword>
<dbReference type="OrthoDB" id="607498at2759"/>
<evidence type="ECO:0000256" key="7">
    <source>
        <dbReference type="ARBA" id="ARBA00022786"/>
    </source>
</evidence>
<comment type="subcellular location">
    <subcellularLocation>
        <location evidence="2">Endomembrane system</location>
        <topology evidence="2">Multi-pass membrane protein</topology>
    </subcellularLocation>
</comment>
<gene>
    <name evidence="14" type="primary">LOC111288907</name>
</gene>
<protein>
    <recommendedName>
        <fullName evidence="4">RING-type E3 ubiquitin transferase</fullName>
        <ecNumber evidence="4">2.3.2.27</ecNumber>
    </recommendedName>
</protein>
<organism evidence="13 14">
    <name type="scientific">Durio zibethinus</name>
    <name type="common">Durian</name>
    <dbReference type="NCBI Taxonomy" id="66656"/>
    <lineage>
        <taxon>Eukaryota</taxon>
        <taxon>Viridiplantae</taxon>
        <taxon>Streptophyta</taxon>
        <taxon>Embryophyta</taxon>
        <taxon>Tracheophyta</taxon>
        <taxon>Spermatophyta</taxon>
        <taxon>Magnoliopsida</taxon>
        <taxon>eudicotyledons</taxon>
        <taxon>Gunneridae</taxon>
        <taxon>Pentapetalae</taxon>
        <taxon>rosids</taxon>
        <taxon>malvids</taxon>
        <taxon>Malvales</taxon>
        <taxon>Malvaceae</taxon>
        <taxon>Helicteroideae</taxon>
        <taxon>Durio</taxon>
    </lineage>
</organism>
<evidence type="ECO:0000256" key="3">
    <source>
        <dbReference type="ARBA" id="ARBA00004906"/>
    </source>
</evidence>
<dbReference type="PANTHER" id="PTHR33389">
    <property type="entry name" value="FAMILY PROTEIN, PUTATIVE (DUF2921)-RELATED"/>
    <property type="match status" value="1"/>
</dbReference>
<dbReference type="PANTHER" id="PTHR33389:SF34">
    <property type="entry name" value="DUF2921 FAMILY PROTEIN"/>
    <property type="match status" value="1"/>
</dbReference>
<dbReference type="RefSeq" id="XP_022735586.1">
    <property type="nucleotide sequence ID" value="XM_022879851.1"/>
</dbReference>
<dbReference type="GO" id="GO:0061630">
    <property type="term" value="F:ubiquitin protein ligase activity"/>
    <property type="evidence" value="ECO:0007669"/>
    <property type="project" value="UniProtKB-EC"/>
</dbReference>
<dbReference type="AlphaFoldDB" id="A0A6P5Y6G8"/>
<dbReference type="KEGG" id="dzi:111288907"/>
<evidence type="ECO:0000256" key="8">
    <source>
        <dbReference type="ARBA" id="ARBA00022989"/>
    </source>
</evidence>
<evidence type="ECO:0000259" key="12">
    <source>
        <dbReference type="Pfam" id="PF25333"/>
    </source>
</evidence>
<dbReference type="Proteomes" id="UP000515121">
    <property type="component" value="Unplaced"/>
</dbReference>
<feature type="transmembrane region" description="Helical" evidence="10">
    <location>
        <begin position="127"/>
        <end position="146"/>
    </location>
</feature>
<evidence type="ECO:0000313" key="14">
    <source>
        <dbReference type="RefSeq" id="XP_022735586.1"/>
    </source>
</evidence>
<dbReference type="InterPro" id="IPR021319">
    <property type="entry name" value="DUF2921"/>
</dbReference>
<dbReference type="GeneID" id="111288907"/>
<dbReference type="EC" id="2.3.2.27" evidence="4"/>
<comment type="catalytic activity">
    <reaction evidence="1">
        <text>S-ubiquitinyl-[E2 ubiquitin-conjugating enzyme]-L-cysteine + [acceptor protein]-L-lysine = [E2 ubiquitin-conjugating enzyme]-L-cysteine + N(6)-ubiquitinyl-[acceptor protein]-L-lysine.</text>
        <dbReference type="EC" id="2.3.2.27"/>
    </reaction>
</comment>
<evidence type="ECO:0000256" key="2">
    <source>
        <dbReference type="ARBA" id="ARBA00004127"/>
    </source>
</evidence>
<feature type="transmembrane region" description="Helical" evidence="10">
    <location>
        <begin position="212"/>
        <end position="231"/>
    </location>
</feature>
<feature type="domain" description="DUF2921" evidence="12">
    <location>
        <begin position="7"/>
        <end position="104"/>
    </location>
</feature>
<feature type="transmembrane region" description="Helical" evidence="10">
    <location>
        <begin position="251"/>
        <end position="277"/>
    </location>
</feature>
<dbReference type="Pfam" id="PF11145">
    <property type="entry name" value="DUF2921"/>
    <property type="match status" value="2"/>
</dbReference>
<keyword evidence="5" id="KW-0808">Transferase</keyword>
<reference evidence="14" key="1">
    <citation type="submission" date="2025-08" db="UniProtKB">
        <authorList>
            <consortium name="RefSeq"/>
        </authorList>
    </citation>
    <scope>IDENTIFICATION</scope>
    <source>
        <tissue evidence="14">Fruit stalk</tissue>
    </source>
</reference>
<proteinExistence type="predicted"/>
<dbReference type="InterPro" id="IPR057425">
    <property type="entry name" value="DUF2921_N"/>
</dbReference>
<dbReference type="GO" id="GO:0012505">
    <property type="term" value="C:endomembrane system"/>
    <property type="evidence" value="ECO:0007669"/>
    <property type="project" value="UniProtKB-SubCell"/>
</dbReference>
<keyword evidence="13" id="KW-1185">Reference proteome</keyword>
<feature type="transmembrane region" description="Helical" evidence="10">
    <location>
        <begin position="158"/>
        <end position="178"/>
    </location>
</feature>
<evidence type="ECO:0000256" key="4">
    <source>
        <dbReference type="ARBA" id="ARBA00012483"/>
    </source>
</evidence>
<dbReference type="Pfam" id="PF25333">
    <property type="entry name" value="DUF2921_N"/>
    <property type="match status" value="1"/>
</dbReference>
<sequence>MSIKLPSLELSSTLNRPFNQSSNGYREIQISAEGFYDAETGNLCMVGCRELRSENKAPVSHSMDCEILVDIHFPPLNSDRKGSKIKGSIKSMRETTDHLYFEPMYFSGRAHYRRWAVESIWRMDFEVVMSVISNTFATVFVVLQIFHVRKHPGVCPFVSLLMLVILASGHLIPLVLNLETMSFKIVKDLFGLEVEHDVLMKRKRPCGLLRSGGLYACFPVYIAGAVIAFFVKWRKNLARTGSHSSYYIEQIILGGSRAYAGLILDAFLFPQILFNMFQNSKEQALSRFFYIGITLVRLEPHGYDLYRAHNYVDVDDSYINADPAADYYSTAWNIIIPVSGLFFAAIIHLQQRFGGGCFLPKRFQESVIYEDLPVASEEQLPLKSST</sequence>
<feature type="domain" description="SWEET-like" evidence="11">
    <location>
        <begin position="118"/>
        <end position="183"/>
    </location>
</feature>
<name>A0A6P5Y6G8_DURZI</name>
<keyword evidence="7" id="KW-0833">Ubl conjugation pathway</keyword>
<keyword evidence="9 10" id="KW-0472">Membrane</keyword>
<evidence type="ECO:0000313" key="13">
    <source>
        <dbReference type="Proteomes" id="UP000515121"/>
    </source>
</evidence>
<feature type="domain" description="SWEET-like" evidence="11">
    <location>
        <begin position="214"/>
        <end position="363"/>
    </location>
</feature>
<evidence type="ECO:0000256" key="5">
    <source>
        <dbReference type="ARBA" id="ARBA00022679"/>
    </source>
</evidence>
<evidence type="ECO:0000256" key="1">
    <source>
        <dbReference type="ARBA" id="ARBA00000900"/>
    </source>
</evidence>
<comment type="pathway">
    <text evidence="3">Protein modification; protein ubiquitination.</text>
</comment>
<evidence type="ECO:0000256" key="10">
    <source>
        <dbReference type="SAM" id="Phobius"/>
    </source>
</evidence>
<evidence type="ECO:0000259" key="11">
    <source>
        <dbReference type="Pfam" id="PF11145"/>
    </source>
</evidence>
<keyword evidence="8 10" id="KW-1133">Transmembrane helix</keyword>
<accession>A0A6P5Y6G8</accession>